<dbReference type="EMBL" id="CP108253">
    <property type="protein sequence ID" value="WTU38311.1"/>
    <property type="molecule type" value="Genomic_DNA"/>
</dbReference>
<organism evidence="3">
    <name type="scientific">Streptomyces sp. NBC_00060</name>
    <dbReference type="NCBI Taxonomy" id="2975636"/>
    <lineage>
        <taxon>Bacteria</taxon>
        <taxon>Bacillati</taxon>
        <taxon>Actinomycetota</taxon>
        <taxon>Actinomycetes</taxon>
        <taxon>Kitasatosporales</taxon>
        <taxon>Streptomycetaceae</taxon>
        <taxon>Streptomyces</taxon>
    </lineage>
</organism>
<dbReference type="PANTHER" id="PTHR43244:SF1">
    <property type="entry name" value="5,10-METHYLENETETRAHYDROMETHANOPTERIN REDUCTASE"/>
    <property type="match status" value="1"/>
</dbReference>
<gene>
    <name evidence="3" type="ORF">OHV25_01430</name>
</gene>
<dbReference type="InterPro" id="IPR036661">
    <property type="entry name" value="Luciferase-like_sf"/>
</dbReference>
<reference evidence="3" key="1">
    <citation type="submission" date="2022-10" db="EMBL/GenBank/DDBJ databases">
        <title>The complete genomes of actinobacterial strains from the NBC collection.</title>
        <authorList>
            <person name="Joergensen T.S."/>
            <person name="Alvarez Arevalo M."/>
            <person name="Sterndorff E.B."/>
            <person name="Faurdal D."/>
            <person name="Vuksanovic O."/>
            <person name="Mourched A.-S."/>
            <person name="Charusanti P."/>
            <person name="Shaw S."/>
            <person name="Blin K."/>
            <person name="Weber T."/>
        </authorList>
    </citation>
    <scope>NUCLEOTIDE SEQUENCE</scope>
    <source>
        <strain evidence="3">NBC_00060</strain>
    </source>
</reference>
<name>A0AAU2GTZ8_9ACTN</name>
<dbReference type="Pfam" id="PF00296">
    <property type="entry name" value="Bac_luciferase"/>
    <property type="match status" value="1"/>
</dbReference>
<protein>
    <submittedName>
        <fullName evidence="3">LLM class flavin-dependent oxidoreductase</fullName>
    </submittedName>
</protein>
<evidence type="ECO:0000313" key="3">
    <source>
        <dbReference type="EMBL" id="WTU38311.1"/>
    </source>
</evidence>
<dbReference type="Gene3D" id="3.20.20.30">
    <property type="entry name" value="Luciferase-like domain"/>
    <property type="match status" value="1"/>
</dbReference>
<proteinExistence type="predicted"/>
<evidence type="ECO:0000259" key="2">
    <source>
        <dbReference type="Pfam" id="PF00296"/>
    </source>
</evidence>
<feature type="domain" description="Luciferase-like" evidence="2">
    <location>
        <begin position="5"/>
        <end position="279"/>
    </location>
</feature>
<accession>A0AAU2GTZ8</accession>
<dbReference type="InterPro" id="IPR050564">
    <property type="entry name" value="F420-G6PD/mer"/>
</dbReference>
<keyword evidence="1" id="KW-0560">Oxidoreductase</keyword>
<dbReference type="SUPFAM" id="SSF51679">
    <property type="entry name" value="Bacterial luciferase-like"/>
    <property type="match status" value="1"/>
</dbReference>
<sequence>MAYDLEHLVAFGQVVRDLSLDRLYMGQSMLIDTQQAFAYLVGRGIEVPVGTSVNLTALRHPLDAAVQARSLALLTGTGTVAGFSTGDPQFATALHGIPYESPRKAVAQYLTLVRRLLDGEPVGFQGRTLQLEEPLLQIPHPPVSLAAGVLRPRTAYTAGQAADVAITLFTPTDHLKQHIVPALDRGAATRNRARPGVTCIVPFALRTPGRDARKLAFSALEIHLGGGYHAGLLRSAGLNVDTTDAWAGAGVSVDGGAFLYGTPDDVATELERYGEAGATEIVLSCAGVLLHEGIEAALSDVRAIVDLMRSRSVQVR</sequence>
<dbReference type="GO" id="GO:0016705">
    <property type="term" value="F:oxidoreductase activity, acting on paired donors, with incorporation or reduction of molecular oxygen"/>
    <property type="evidence" value="ECO:0007669"/>
    <property type="project" value="InterPro"/>
</dbReference>
<evidence type="ECO:0000256" key="1">
    <source>
        <dbReference type="ARBA" id="ARBA00023002"/>
    </source>
</evidence>
<dbReference type="PANTHER" id="PTHR43244">
    <property type="match status" value="1"/>
</dbReference>
<dbReference type="InterPro" id="IPR011251">
    <property type="entry name" value="Luciferase-like_dom"/>
</dbReference>
<dbReference type="AlphaFoldDB" id="A0AAU2GTZ8"/>